<organism evidence="10 11">
    <name type="scientific">Rhizomicrobium palustre</name>
    <dbReference type="NCBI Taxonomy" id="189966"/>
    <lineage>
        <taxon>Bacteria</taxon>
        <taxon>Pseudomonadati</taxon>
        <taxon>Pseudomonadota</taxon>
        <taxon>Alphaproteobacteria</taxon>
        <taxon>Micropepsales</taxon>
        <taxon>Micropepsaceae</taxon>
        <taxon>Rhizomicrobium</taxon>
    </lineage>
</organism>
<name>A0A846N624_9PROT</name>
<dbReference type="EC" id="2.7.13.3" evidence="2"/>
<dbReference type="Pfam" id="PF00512">
    <property type="entry name" value="HisKA"/>
    <property type="match status" value="1"/>
</dbReference>
<keyword evidence="3" id="KW-0597">Phosphoprotein</keyword>
<evidence type="ECO:0000256" key="3">
    <source>
        <dbReference type="ARBA" id="ARBA00022553"/>
    </source>
</evidence>
<dbReference type="InterPro" id="IPR000014">
    <property type="entry name" value="PAS"/>
</dbReference>
<sequence>MLRRDFLSAAATAAVLASPAYAGMAGMAESELVLTGVTTGAVALAVAAGLWALAEQKVSAKLRRLLKGASARLRAAVGERDALIAASRDPLIVWGRENLAPTFYNGGEAILDSCLQGPDATELSTALDALSNQGTAFTMAVRDVSGRPLTVRGKAVGGLAAVWIESGSESHSLDFRGVLNALPLPVWLRDRALSLVWANDAYLSAAGAPDLETIQKNQTAIDKSERDLAATAKTHEEPMEAKRYAVIGGQRRALLITEIPTETGIVGTAADITEVAAGEAKLQQHIDAHTDTLDKLATAVAIFGPDQKLHFYNRAFVKLWDLPEKWLDKHPKDSEVLDRLRDERKLPEQRDYQGWKRERIALYETAREYPSEDLWHVPGGKTLRVVAQPHPFGGLTFLYEDVTEKLSLESSYNTLIKVQSATLNTLQEAVAVFGPDGRLKLYNAAFSRLWLLTAKDLADEPHVRQIAEQCSAKFGDAPVWDRVIQAIVAGTEPDRHMEDIERNDRTILQPSLSPLPDGATLVTFTDVTDRFRIEHVLRERAEALEAADRLKSEFIKHVSYELRTPLNTIVGFAELLSSQEFGPLNDRQAAYMKDIVSASNTLTSLVSDILDLALIESGALRLELEKIDLSQMLHDVASHAREWGGKVGLTLEVDCPEDEGIFLADARRVRQVVFNLLSNAFKFTPKGGVIVLGGRIQGENVQIYVRDNGPGIAPELRATVFERFSAKAAAGQRGGAGLGLALVNRFVELHDGWVEIDSSTKGTLVRCHFPRRIQDHSLPEREALPTPAE</sequence>
<comment type="caution">
    <text evidence="10">The sequence shown here is derived from an EMBL/GenBank/DDBJ whole genome shotgun (WGS) entry which is preliminary data.</text>
</comment>
<evidence type="ECO:0000256" key="5">
    <source>
        <dbReference type="ARBA" id="ARBA00022777"/>
    </source>
</evidence>
<keyword evidence="6" id="KW-0902">Two-component regulatory system</keyword>
<dbReference type="InterPro" id="IPR005467">
    <property type="entry name" value="His_kinase_dom"/>
</dbReference>
<dbReference type="InterPro" id="IPR036890">
    <property type="entry name" value="HATPase_C_sf"/>
</dbReference>
<dbReference type="Pfam" id="PF12860">
    <property type="entry name" value="PAS_7"/>
    <property type="match status" value="2"/>
</dbReference>
<dbReference type="InterPro" id="IPR050736">
    <property type="entry name" value="Sensor_HK_Regulatory"/>
</dbReference>
<dbReference type="Gene3D" id="3.30.450.20">
    <property type="entry name" value="PAS domain"/>
    <property type="match status" value="2"/>
</dbReference>
<dbReference type="SMART" id="SM00388">
    <property type="entry name" value="HisKA"/>
    <property type="match status" value="1"/>
</dbReference>
<keyword evidence="7" id="KW-1133">Transmembrane helix</keyword>
<proteinExistence type="predicted"/>
<dbReference type="PANTHER" id="PTHR43711">
    <property type="entry name" value="TWO-COMPONENT HISTIDINE KINASE"/>
    <property type="match status" value="1"/>
</dbReference>
<evidence type="ECO:0000256" key="6">
    <source>
        <dbReference type="ARBA" id="ARBA00023012"/>
    </source>
</evidence>
<keyword evidence="7" id="KW-0472">Membrane</keyword>
<keyword evidence="7" id="KW-0812">Transmembrane</keyword>
<keyword evidence="4" id="KW-0808">Transferase</keyword>
<gene>
    <name evidence="10" type="ORF">FHS83_003795</name>
</gene>
<dbReference type="SUPFAM" id="SSF55785">
    <property type="entry name" value="PYP-like sensor domain (PAS domain)"/>
    <property type="match status" value="2"/>
</dbReference>
<keyword evidence="8" id="KW-0732">Signal</keyword>
<dbReference type="InterPro" id="IPR035965">
    <property type="entry name" value="PAS-like_dom_sf"/>
</dbReference>
<dbReference type="SUPFAM" id="SSF55874">
    <property type="entry name" value="ATPase domain of HSP90 chaperone/DNA topoisomerase II/histidine kinase"/>
    <property type="match status" value="1"/>
</dbReference>
<feature type="chain" id="PRO_5032545964" description="histidine kinase" evidence="8">
    <location>
        <begin position="23"/>
        <end position="789"/>
    </location>
</feature>
<dbReference type="CDD" id="cd00075">
    <property type="entry name" value="HATPase"/>
    <property type="match status" value="1"/>
</dbReference>
<dbReference type="PANTHER" id="PTHR43711:SF1">
    <property type="entry name" value="HISTIDINE KINASE 1"/>
    <property type="match status" value="1"/>
</dbReference>
<dbReference type="InterPro" id="IPR003661">
    <property type="entry name" value="HisK_dim/P_dom"/>
</dbReference>
<dbReference type="GO" id="GO:0000155">
    <property type="term" value="F:phosphorelay sensor kinase activity"/>
    <property type="evidence" value="ECO:0007669"/>
    <property type="project" value="InterPro"/>
</dbReference>
<feature type="domain" description="Histidine kinase" evidence="9">
    <location>
        <begin position="557"/>
        <end position="773"/>
    </location>
</feature>
<evidence type="ECO:0000256" key="1">
    <source>
        <dbReference type="ARBA" id="ARBA00000085"/>
    </source>
</evidence>
<keyword evidence="11" id="KW-1185">Reference proteome</keyword>
<dbReference type="RefSeq" id="WP_167085066.1">
    <property type="nucleotide sequence ID" value="NZ_BAAADC010000001.1"/>
</dbReference>
<evidence type="ECO:0000256" key="2">
    <source>
        <dbReference type="ARBA" id="ARBA00012438"/>
    </source>
</evidence>
<dbReference type="CDD" id="cd00082">
    <property type="entry name" value="HisKA"/>
    <property type="match status" value="1"/>
</dbReference>
<dbReference type="EMBL" id="JAASRM010000001">
    <property type="protein sequence ID" value="NIK90477.1"/>
    <property type="molecule type" value="Genomic_DNA"/>
</dbReference>
<protein>
    <recommendedName>
        <fullName evidence="2">histidine kinase</fullName>
        <ecNumber evidence="2">2.7.13.3</ecNumber>
    </recommendedName>
</protein>
<reference evidence="10 11" key="1">
    <citation type="submission" date="2020-03" db="EMBL/GenBank/DDBJ databases">
        <title>Genomic Encyclopedia of Type Strains, Phase IV (KMG-IV): sequencing the most valuable type-strain genomes for metagenomic binning, comparative biology and taxonomic classification.</title>
        <authorList>
            <person name="Goeker M."/>
        </authorList>
    </citation>
    <scope>NUCLEOTIDE SEQUENCE [LARGE SCALE GENOMIC DNA]</scope>
    <source>
        <strain evidence="10 11">DSM 19867</strain>
    </source>
</reference>
<evidence type="ECO:0000256" key="8">
    <source>
        <dbReference type="SAM" id="SignalP"/>
    </source>
</evidence>
<evidence type="ECO:0000256" key="4">
    <source>
        <dbReference type="ARBA" id="ARBA00022679"/>
    </source>
</evidence>
<dbReference type="AlphaFoldDB" id="A0A846N624"/>
<dbReference type="SMART" id="SM00387">
    <property type="entry name" value="HATPase_c"/>
    <property type="match status" value="1"/>
</dbReference>
<feature type="transmembrane region" description="Helical" evidence="7">
    <location>
        <begin position="32"/>
        <end position="54"/>
    </location>
</feature>
<dbReference type="Pfam" id="PF13188">
    <property type="entry name" value="PAS_8"/>
    <property type="match status" value="1"/>
</dbReference>
<keyword evidence="5 10" id="KW-0418">Kinase</keyword>
<dbReference type="Proteomes" id="UP000570514">
    <property type="component" value="Unassembled WGS sequence"/>
</dbReference>
<evidence type="ECO:0000256" key="7">
    <source>
        <dbReference type="SAM" id="Phobius"/>
    </source>
</evidence>
<feature type="signal peptide" evidence="8">
    <location>
        <begin position="1"/>
        <end position="22"/>
    </location>
</feature>
<dbReference type="Gene3D" id="3.30.565.10">
    <property type="entry name" value="Histidine kinase-like ATPase, C-terminal domain"/>
    <property type="match status" value="1"/>
</dbReference>
<dbReference type="InterPro" id="IPR003594">
    <property type="entry name" value="HATPase_dom"/>
</dbReference>
<dbReference type="InterPro" id="IPR036097">
    <property type="entry name" value="HisK_dim/P_sf"/>
</dbReference>
<dbReference type="PROSITE" id="PS50109">
    <property type="entry name" value="HIS_KIN"/>
    <property type="match status" value="1"/>
</dbReference>
<evidence type="ECO:0000313" key="11">
    <source>
        <dbReference type="Proteomes" id="UP000570514"/>
    </source>
</evidence>
<dbReference type="Pfam" id="PF02518">
    <property type="entry name" value="HATPase_c"/>
    <property type="match status" value="1"/>
</dbReference>
<dbReference type="PRINTS" id="PR00344">
    <property type="entry name" value="BCTRLSENSOR"/>
</dbReference>
<evidence type="ECO:0000259" key="9">
    <source>
        <dbReference type="PROSITE" id="PS50109"/>
    </source>
</evidence>
<dbReference type="InterPro" id="IPR004358">
    <property type="entry name" value="Sig_transdc_His_kin-like_C"/>
</dbReference>
<dbReference type="SUPFAM" id="SSF47384">
    <property type="entry name" value="Homodimeric domain of signal transducing histidine kinase"/>
    <property type="match status" value="1"/>
</dbReference>
<evidence type="ECO:0000313" key="10">
    <source>
        <dbReference type="EMBL" id="NIK90477.1"/>
    </source>
</evidence>
<accession>A0A846N624</accession>
<comment type="catalytic activity">
    <reaction evidence="1">
        <text>ATP + protein L-histidine = ADP + protein N-phospho-L-histidine.</text>
        <dbReference type="EC" id="2.7.13.3"/>
    </reaction>
</comment>
<dbReference type="Gene3D" id="1.10.287.130">
    <property type="match status" value="1"/>
</dbReference>